<dbReference type="EMBL" id="JABBVZ010000010">
    <property type="protein sequence ID" value="NMP21661.1"/>
    <property type="molecule type" value="Genomic_DNA"/>
</dbReference>
<dbReference type="GO" id="GO:0046872">
    <property type="term" value="F:metal ion binding"/>
    <property type="evidence" value="ECO:0007669"/>
    <property type="project" value="UniProtKB-KW"/>
</dbReference>
<evidence type="ECO:0000256" key="1">
    <source>
        <dbReference type="ARBA" id="ARBA00001947"/>
    </source>
</evidence>
<dbReference type="GO" id="GO:0009231">
    <property type="term" value="P:riboflavin biosynthetic process"/>
    <property type="evidence" value="ECO:0007669"/>
    <property type="project" value="TreeGrafter"/>
</dbReference>
<sequence>MYWQDLTTKTFREEVLGRIDTAILPTGSVEAHGQHCPLGTDNIAPWYFAEQLEAKFPDRVLILPPIPYGHTWELANYAGTISVSTEVFSRYVAEVAKGALAWGIKNIVLMNGHGGNTAALNAAMEEIAEHGGQAVLVNWWIDYSRDILTVTEGQGHAGEDETSVMLAIAGPLVKMEDASFNPYTPKYRVRAMGLHDKTLRHATTGDGRTGTREKGERIVELCTARMVELLEDLWSDNLFSRKD</sequence>
<comment type="similarity">
    <text evidence="5">Belongs to the creatininase superfamily.</text>
</comment>
<comment type="cofactor">
    <cofactor evidence="1">
        <name>Zn(2+)</name>
        <dbReference type="ChEBI" id="CHEBI:29105"/>
    </cofactor>
</comment>
<dbReference type="InterPro" id="IPR024087">
    <property type="entry name" value="Creatininase-like_sf"/>
</dbReference>
<keyword evidence="7" id="KW-1185">Reference proteome</keyword>
<dbReference type="Proteomes" id="UP000533476">
    <property type="component" value="Unassembled WGS sequence"/>
</dbReference>
<dbReference type="Pfam" id="PF02633">
    <property type="entry name" value="Creatininase"/>
    <property type="match status" value="1"/>
</dbReference>
<evidence type="ECO:0000256" key="4">
    <source>
        <dbReference type="ARBA" id="ARBA00022833"/>
    </source>
</evidence>
<keyword evidence="2" id="KW-0479">Metal-binding</keyword>
<name>A0A7Y0Q286_9FIRM</name>
<dbReference type="GO" id="GO:0016811">
    <property type="term" value="F:hydrolase activity, acting on carbon-nitrogen (but not peptide) bonds, in linear amides"/>
    <property type="evidence" value="ECO:0007669"/>
    <property type="project" value="TreeGrafter"/>
</dbReference>
<reference evidence="6 7" key="1">
    <citation type="submission" date="2020-04" db="EMBL/GenBank/DDBJ databases">
        <authorList>
            <person name="Zhang R."/>
            <person name="Schippers A."/>
        </authorList>
    </citation>
    <scope>NUCLEOTIDE SEQUENCE [LARGE SCALE GENOMIC DNA]</scope>
    <source>
        <strain evidence="6 7">DSM 109850</strain>
    </source>
</reference>
<protein>
    <submittedName>
        <fullName evidence="6">Creatininase family protein</fullName>
    </submittedName>
</protein>
<keyword evidence="4" id="KW-0862">Zinc</keyword>
<dbReference type="InterPro" id="IPR003785">
    <property type="entry name" value="Creatininase/forma_Hydrolase"/>
</dbReference>
<evidence type="ECO:0000313" key="6">
    <source>
        <dbReference type="EMBL" id="NMP21661.1"/>
    </source>
</evidence>
<dbReference type="PANTHER" id="PTHR35005:SF1">
    <property type="entry name" value="2-AMINO-5-FORMYLAMINO-6-RIBOSYLAMINOPYRIMIDIN-4(3H)-ONE 5'-MONOPHOSPHATE DEFORMYLASE"/>
    <property type="match status" value="1"/>
</dbReference>
<evidence type="ECO:0000256" key="2">
    <source>
        <dbReference type="ARBA" id="ARBA00022723"/>
    </source>
</evidence>
<evidence type="ECO:0000256" key="3">
    <source>
        <dbReference type="ARBA" id="ARBA00022801"/>
    </source>
</evidence>
<dbReference type="SUPFAM" id="SSF102215">
    <property type="entry name" value="Creatininase"/>
    <property type="match status" value="1"/>
</dbReference>
<dbReference type="Gene3D" id="3.40.50.10310">
    <property type="entry name" value="Creatininase"/>
    <property type="match status" value="1"/>
</dbReference>
<organism evidence="6 7">
    <name type="scientific">Sulfobacillus harzensis</name>
    <dbReference type="NCBI Taxonomy" id="2729629"/>
    <lineage>
        <taxon>Bacteria</taxon>
        <taxon>Bacillati</taxon>
        <taxon>Bacillota</taxon>
        <taxon>Clostridia</taxon>
        <taxon>Eubacteriales</taxon>
        <taxon>Clostridiales Family XVII. Incertae Sedis</taxon>
        <taxon>Sulfobacillus</taxon>
    </lineage>
</organism>
<evidence type="ECO:0000313" key="7">
    <source>
        <dbReference type="Proteomes" id="UP000533476"/>
    </source>
</evidence>
<proteinExistence type="inferred from homology"/>
<evidence type="ECO:0000256" key="5">
    <source>
        <dbReference type="ARBA" id="ARBA00024029"/>
    </source>
</evidence>
<gene>
    <name evidence="6" type="ORF">HIJ39_04735</name>
</gene>
<accession>A0A7Y0Q286</accession>
<keyword evidence="3" id="KW-0378">Hydrolase</keyword>
<dbReference type="AlphaFoldDB" id="A0A7Y0Q286"/>
<comment type="caution">
    <text evidence="6">The sequence shown here is derived from an EMBL/GenBank/DDBJ whole genome shotgun (WGS) entry which is preliminary data.</text>
</comment>
<dbReference type="PANTHER" id="PTHR35005">
    <property type="entry name" value="3-DEHYDRO-SCYLLO-INOSOSE HYDROLASE"/>
    <property type="match status" value="1"/>
</dbReference>